<dbReference type="EMBL" id="GGMS01011215">
    <property type="protein sequence ID" value="MBY80418.1"/>
    <property type="molecule type" value="Transcribed_RNA"/>
</dbReference>
<evidence type="ECO:0000313" key="2">
    <source>
        <dbReference type="EMBL" id="MBY80418.1"/>
    </source>
</evidence>
<sequence>MPRQKIFIVSVMKNQILGSKLPSNKDVLSVLFFNMRMVNLTLQGSISLVIDECLIFWKKARIPTRDRCHYLKQLRKPYEELRNLEKCKNRNSELCRQREHKFEENLNDLFDIAHASALNIIKINEDKEFLILQRQKGRPGCMLGTDVKLAGIEKRKHNREKKYIELQEKPCSSKSEEVEFNSTSSSEEVETFTENKNSSSSTSCALQMKGARLEILTPRLSAVLDKCKISDRDAVHLLTACVEASSLNPLNYVINRTSIRLSRQRFRELNASRIKQNFFDLNLKFLTIHWDSKILLDITGKTKVDRLPIIATVPNTEQLPGVPELSAGTGYEVSSAVYDSLEDWSLLHKVQAFVFDTTASNTGRLNGACVLLEHKLGRDILYLACRHHVFEIILQSVFVGSKFAPSSGPDIPLFKRFKNQWETIDLTQFSIWSTNVKTRIILNDVRKQVLIFAHEKLKDDFPRDDYKEFLELVVIFLGDVPRGGVKFRQPGPYHLARWMAKGIYCLKIRLFQNQLKLNVGEEKAIQTICCFIVKCYIESWFTAPDAVQAPLNDITFIKKLHSYKKDDKTIAEIALNKFLNHLWYLNEECVAFSLFDDRINVKQKRNMVQKILEEDKEEEKEVQKKYYLKSEQVSNFVNNELPTSLLSAKSMIMFKRFGLSTNFLKMIHLNGTHKMTTFKVNKQLIHSRL</sequence>
<evidence type="ECO:0008006" key="3">
    <source>
        <dbReference type="Google" id="ProtNLM"/>
    </source>
</evidence>
<gene>
    <name evidence="2" type="ORF">g.5413</name>
</gene>
<name>A0A2S2QRR6_9HEMI</name>
<protein>
    <recommendedName>
        <fullName evidence="3">Cc8K15.2-like protein</fullName>
    </recommendedName>
</protein>
<accession>A0A2S2QRR6</accession>
<proteinExistence type="predicted"/>
<evidence type="ECO:0000256" key="1">
    <source>
        <dbReference type="SAM" id="MobiDB-lite"/>
    </source>
</evidence>
<dbReference type="OrthoDB" id="6615098at2759"/>
<organism evidence="2">
    <name type="scientific">Sipha flava</name>
    <name type="common">yellow sugarcane aphid</name>
    <dbReference type="NCBI Taxonomy" id="143950"/>
    <lineage>
        <taxon>Eukaryota</taxon>
        <taxon>Metazoa</taxon>
        <taxon>Ecdysozoa</taxon>
        <taxon>Arthropoda</taxon>
        <taxon>Hexapoda</taxon>
        <taxon>Insecta</taxon>
        <taxon>Pterygota</taxon>
        <taxon>Neoptera</taxon>
        <taxon>Paraneoptera</taxon>
        <taxon>Hemiptera</taxon>
        <taxon>Sternorrhyncha</taxon>
        <taxon>Aphidomorpha</taxon>
        <taxon>Aphidoidea</taxon>
        <taxon>Aphididae</taxon>
        <taxon>Sipha</taxon>
    </lineage>
</organism>
<dbReference type="AlphaFoldDB" id="A0A2S2QRR6"/>
<feature type="region of interest" description="Disordered" evidence="1">
    <location>
        <begin position="175"/>
        <end position="194"/>
    </location>
</feature>
<reference evidence="2" key="1">
    <citation type="submission" date="2018-04" db="EMBL/GenBank/DDBJ databases">
        <title>Transcriptome assembly of Sipha flava.</title>
        <authorList>
            <person name="Scully E.D."/>
            <person name="Geib S.M."/>
            <person name="Palmer N.A."/>
            <person name="Koch K."/>
            <person name="Bradshaw J."/>
            <person name="Heng-Moss T."/>
            <person name="Sarath G."/>
        </authorList>
    </citation>
    <scope>NUCLEOTIDE SEQUENCE</scope>
</reference>